<dbReference type="RefSeq" id="WP_369327508.1">
    <property type="nucleotide sequence ID" value="NZ_JAULBC010000001.1"/>
</dbReference>
<feature type="signal peptide" evidence="1">
    <location>
        <begin position="1"/>
        <end position="19"/>
    </location>
</feature>
<keyword evidence="1" id="KW-0732">Signal</keyword>
<proteinExistence type="predicted"/>
<sequence length="336" mass="37199">MRKVAFLLCTFICIKWSFAQDPHFSQFYASPLTLNPAFTGKFEGAFRVAGNYRNQWPTINRAYQTSTVSADFHLLPNVLSYRDTWGVGVMGFTDKSSAGALNFNYFSVSTAFHKGLDEDGYHQLGLGFQATYANMIINTSQLKFEDQLTSNGFTGVTQEMFNGMSLKKNYMDVNAGVLYTASTTDKNNFYAGVSMYHITRPKQQFTTGPLYLLDPRITVHGGGYVPFGFNNTFHFSGLYSSQGGASETVIGGSVQFPVSEEGVEKPTSFYAGAWMRLKDALIPYIGLEYSDFRLGVTYDINVSSLKTASQSRGGIEISLIYINRPSGSKGIPCPKF</sequence>
<dbReference type="EMBL" id="JAULBC010000001">
    <property type="protein sequence ID" value="MEX6686119.1"/>
    <property type="molecule type" value="Genomic_DNA"/>
</dbReference>
<gene>
    <name evidence="2" type="ORF">QTN47_01360</name>
</gene>
<comment type="caution">
    <text evidence="2">The sequence shown here is derived from an EMBL/GenBank/DDBJ whole genome shotgun (WGS) entry which is preliminary data.</text>
</comment>
<name>A0ABV3ZCG9_9BACT</name>
<evidence type="ECO:0000256" key="1">
    <source>
        <dbReference type="SAM" id="SignalP"/>
    </source>
</evidence>
<feature type="chain" id="PRO_5047340710" evidence="1">
    <location>
        <begin position="20"/>
        <end position="336"/>
    </location>
</feature>
<dbReference type="Proteomes" id="UP001560573">
    <property type="component" value="Unassembled WGS sequence"/>
</dbReference>
<dbReference type="NCBIfam" id="TIGR03519">
    <property type="entry name" value="T9SS_PorP_fam"/>
    <property type="match status" value="1"/>
</dbReference>
<dbReference type="Pfam" id="PF11751">
    <property type="entry name" value="PorP_SprF"/>
    <property type="match status" value="1"/>
</dbReference>
<organism evidence="2 3">
    <name type="scientific">Danxiaibacter flavus</name>
    <dbReference type="NCBI Taxonomy" id="3049108"/>
    <lineage>
        <taxon>Bacteria</taxon>
        <taxon>Pseudomonadati</taxon>
        <taxon>Bacteroidota</taxon>
        <taxon>Chitinophagia</taxon>
        <taxon>Chitinophagales</taxon>
        <taxon>Chitinophagaceae</taxon>
        <taxon>Danxiaibacter</taxon>
    </lineage>
</organism>
<keyword evidence="3" id="KW-1185">Reference proteome</keyword>
<dbReference type="InterPro" id="IPR019861">
    <property type="entry name" value="PorP/SprF_Bacteroidetes"/>
</dbReference>
<reference evidence="2 3" key="1">
    <citation type="submission" date="2023-07" db="EMBL/GenBank/DDBJ databases">
        <authorList>
            <person name="Lian W.-H."/>
        </authorList>
    </citation>
    <scope>NUCLEOTIDE SEQUENCE [LARGE SCALE GENOMIC DNA]</scope>
    <source>
        <strain evidence="2 3">SYSU DXS3180</strain>
    </source>
</reference>
<evidence type="ECO:0000313" key="2">
    <source>
        <dbReference type="EMBL" id="MEX6686119.1"/>
    </source>
</evidence>
<accession>A0ABV3ZCG9</accession>
<protein>
    <submittedName>
        <fullName evidence="2">PorP/SprF family type IX secretion system membrane protein</fullName>
    </submittedName>
</protein>
<evidence type="ECO:0000313" key="3">
    <source>
        <dbReference type="Proteomes" id="UP001560573"/>
    </source>
</evidence>